<keyword evidence="12" id="KW-1185">Reference proteome</keyword>
<evidence type="ECO:0000256" key="8">
    <source>
        <dbReference type="ARBA" id="ARBA00023136"/>
    </source>
</evidence>
<evidence type="ECO:0000256" key="2">
    <source>
        <dbReference type="ARBA" id="ARBA00008328"/>
    </source>
</evidence>
<evidence type="ECO:0000256" key="4">
    <source>
        <dbReference type="ARBA" id="ARBA00022692"/>
    </source>
</evidence>
<dbReference type="Pfam" id="PF05493">
    <property type="entry name" value="ATP_synt_H"/>
    <property type="match status" value="1"/>
</dbReference>
<evidence type="ECO:0000256" key="3">
    <source>
        <dbReference type="ARBA" id="ARBA00022448"/>
    </source>
</evidence>
<accession>R7TKI8</accession>
<dbReference type="GO" id="GO:0012505">
    <property type="term" value="C:endomembrane system"/>
    <property type="evidence" value="ECO:0007669"/>
    <property type="project" value="UniProtKB-SubCell"/>
</dbReference>
<keyword evidence="7" id="KW-0406">Ion transport</keyword>
<gene>
    <name evidence="10" type="ORF">CAPTEDRAFT_136848</name>
</gene>
<name>R7TKI8_CAPTE</name>
<keyword evidence="5" id="KW-0375">Hydrogen ion transport</keyword>
<evidence type="ECO:0000256" key="9">
    <source>
        <dbReference type="SAM" id="Phobius"/>
    </source>
</evidence>
<dbReference type="InterPro" id="IPR017385">
    <property type="entry name" value="ATPase_V0-cplx_e1/e2_su_met"/>
</dbReference>
<comment type="subcellular location">
    <subcellularLocation>
        <location evidence="1">Endomembrane system</location>
        <topology evidence="1">Multi-pass membrane protein</topology>
    </subcellularLocation>
</comment>
<dbReference type="PANTHER" id="PTHR12263">
    <property type="entry name" value="VACUOLAR ATP SYNTHASE SUBUNIT H"/>
    <property type="match status" value="1"/>
</dbReference>
<dbReference type="PIRSF" id="PIRSF038097">
    <property type="entry name" value="V-ATP_synth_e1/e2"/>
    <property type="match status" value="1"/>
</dbReference>
<dbReference type="OrthoDB" id="1508846at2759"/>
<reference evidence="10 12" key="2">
    <citation type="journal article" date="2013" name="Nature">
        <title>Insights into bilaterian evolution from three spiralian genomes.</title>
        <authorList>
            <person name="Simakov O."/>
            <person name="Marletaz F."/>
            <person name="Cho S.J."/>
            <person name="Edsinger-Gonzales E."/>
            <person name="Havlak P."/>
            <person name="Hellsten U."/>
            <person name="Kuo D.H."/>
            <person name="Larsson T."/>
            <person name="Lv J."/>
            <person name="Arendt D."/>
            <person name="Savage R."/>
            <person name="Osoegawa K."/>
            <person name="de Jong P."/>
            <person name="Grimwood J."/>
            <person name="Chapman J.A."/>
            <person name="Shapiro H."/>
            <person name="Aerts A."/>
            <person name="Otillar R.P."/>
            <person name="Terry A.Y."/>
            <person name="Boore J.L."/>
            <person name="Grigoriev I.V."/>
            <person name="Lindberg D.R."/>
            <person name="Seaver E.C."/>
            <person name="Weisblat D.A."/>
            <person name="Putnam N.H."/>
            <person name="Rokhsar D.S."/>
        </authorList>
    </citation>
    <scope>NUCLEOTIDE SEQUENCE</scope>
    <source>
        <strain evidence="10 12">I ESC-2004</strain>
    </source>
</reference>
<evidence type="ECO:0000256" key="5">
    <source>
        <dbReference type="ARBA" id="ARBA00022781"/>
    </source>
</evidence>
<sequence length="77" mass="8651">MGIEIPIIVVTSFWLIVGGVIPWFIPKGPNKGIIQTMLVMTAVSCYLFWICTFLAQLNPLIGPEIDNTTLTIMQNQW</sequence>
<dbReference type="EMBL" id="KB310396">
    <property type="protein sequence ID" value="ELT91635.1"/>
    <property type="molecule type" value="Genomic_DNA"/>
</dbReference>
<dbReference type="EnsemblMetazoa" id="CapteT136848">
    <property type="protein sequence ID" value="CapteP136848"/>
    <property type="gene ID" value="CapteG136848"/>
</dbReference>
<keyword evidence="8 9" id="KW-0472">Membrane</keyword>
<evidence type="ECO:0000313" key="12">
    <source>
        <dbReference type="Proteomes" id="UP000014760"/>
    </source>
</evidence>
<dbReference type="OMA" id="TDAIWYL"/>
<keyword evidence="3" id="KW-0813">Transport</keyword>
<dbReference type="InterPro" id="IPR008389">
    <property type="entry name" value="ATPase_V0-cplx_e1/e2_su"/>
</dbReference>
<evidence type="ECO:0000313" key="10">
    <source>
        <dbReference type="EMBL" id="ELT91635.1"/>
    </source>
</evidence>
<evidence type="ECO:0000313" key="11">
    <source>
        <dbReference type="EnsemblMetazoa" id="CapteP136848"/>
    </source>
</evidence>
<dbReference type="GO" id="GO:0046961">
    <property type="term" value="F:proton-transporting ATPase activity, rotational mechanism"/>
    <property type="evidence" value="ECO:0007669"/>
    <property type="project" value="InterPro"/>
</dbReference>
<dbReference type="PANTHER" id="PTHR12263:SF0">
    <property type="entry name" value="V-TYPE PROTON ATPASE SUBUNIT"/>
    <property type="match status" value="1"/>
</dbReference>
<evidence type="ECO:0000256" key="1">
    <source>
        <dbReference type="ARBA" id="ARBA00004127"/>
    </source>
</evidence>
<dbReference type="FunCoup" id="R7TKI8">
    <property type="interactions" value="402"/>
</dbReference>
<feature type="transmembrane region" description="Helical" evidence="9">
    <location>
        <begin position="6"/>
        <end position="25"/>
    </location>
</feature>
<dbReference type="AlphaFoldDB" id="R7TKI8"/>
<feature type="transmembrane region" description="Helical" evidence="9">
    <location>
        <begin position="37"/>
        <end position="57"/>
    </location>
</feature>
<protein>
    <recommendedName>
        <fullName evidence="13">V-type proton ATPase subunit</fullName>
    </recommendedName>
</protein>
<evidence type="ECO:0008006" key="13">
    <source>
        <dbReference type="Google" id="ProtNLM"/>
    </source>
</evidence>
<dbReference type="EMBL" id="AMQN01013683">
    <property type="status" value="NOT_ANNOTATED_CDS"/>
    <property type="molecule type" value="Genomic_DNA"/>
</dbReference>
<keyword evidence="6 9" id="KW-1133">Transmembrane helix</keyword>
<reference evidence="12" key="1">
    <citation type="submission" date="2012-12" db="EMBL/GenBank/DDBJ databases">
        <authorList>
            <person name="Hellsten U."/>
            <person name="Grimwood J."/>
            <person name="Chapman J.A."/>
            <person name="Shapiro H."/>
            <person name="Aerts A."/>
            <person name="Otillar R.P."/>
            <person name="Terry A.Y."/>
            <person name="Boore J.L."/>
            <person name="Simakov O."/>
            <person name="Marletaz F."/>
            <person name="Cho S.-J."/>
            <person name="Edsinger-Gonzales E."/>
            <person name="Havlak P."/>
            <person name="Kuo D.-H."/>
            <person name="Larsson T."/>
            <person name="Lv J."/>
            <person name="Arendt D."/>
            <person name="Savage R."/>
            <person name="Osoegawa K."/>
            <person name="de Jong P."/>
            <person name="Lindberg D.R."/>
            <person name="Seaver E.C."/>
            <person name="Weisblat D.A."/>
            <person name="Putnam N.H."/>
            <person name="Grigoriev I.V."/>
            <person name="Rokhsar D.S."/>
        </authorList>
    </citation>
    <scope>NUCLEOTIDE SEQUENCE</scope>
    <source>
        <strain evidence="12">I ESC-2004</strain>
    </source>
</reference>
<dbReference type="GO" id="GO:0033179">
    <property type="term" value="C:proton-transporting V-type ATPase, V0 domain"/>
    <property type="evidence" value="ECO:0007669"/>
    <property type="project" value="InterPro"/>
</dbReference>
<dbReference type="Proteomes" id="UP000014760">
    <property type="component" value="Unassembled WGS sequence"/>
</dbReference>
<reference evidence="11" key="3">
    <citation type="submission" date="2015-06" db="UniProtKB">
        <authorList>
            <consortium name="EnsemblMetazoa"/>
        </authorList>
    </citation>
    <scope>IDENTIFICATION</scope>
</reference>
<keyword evidence="4 9" id="KW-0812">Transmembrane</keyword>
<organism evidence="10">
    <name type="scientific">Capitella teleta</name>
    <name type="common">Polychaete worm</name>
    <dbReference type="NCBI Taxonomy" id="283909"/>
    <lineage>
        <taxon>Eukaryota</taxon>
        <taxon>Metazoa</taxon>
        <taxon>Spiralia</taxon>
        <taxon>Lophotrochozoa</taxon>
        <taxon>Annelida</taxon>
        <taxon>Polychaeta</taxon>
        <taxon>Sedentaria</taxon>
        <taxon>Scolecida</taxon>
        <taxon>Capitellidae</taxon>
        <taxon>Capitella</taxon>
    </lineage>
</organism>
<evidence type="ECO:0000256" key="7">
    <source>
        <dbReference type="ARBA" id="ARBA00023065"/>
    </source>
</evidence>
<dbReference type="HOGENOM" id="CLU_170555_0_0_1"/>
<comment type="similarity">
    <text evidence="2">Belongs to the V-ATPase e1/e2 subunit family.</text>
</comment>
<proteinExistence type="inferred from homology"/>
<evidence type="ECO:0000256" key="6">
    <source>
        <dbReference type="ARBA" id="ARBA00022989"/>
    </source>
</evidence>
<dbReference type="STRING" id="283909.R7TKI8"/>